<dbReference type="PANTHER" id="PTHR45700">
    <property type="entry name" value="UBIQUITIN-PROTEIN LIGASE E3C"/>
    <property type="match status" value="1"/>
</dbReference>
<dbReference type="GO" id="GO:0009966">
    <property type="term" value="P:regulation of signal transduction"/>
    <property type="evidence" value="ECO:0007669"/>
    <property type="project" value="UniProtKB-ARBA"/>
</dbReference>
<dbReference type="InterPro" id="IPR035983">
    <property type="entry name" value="Hect_E3_ubiquitin_ligase"/>
</dbReference>
<keyword evidence="8" id="KW-1185">Reference proteome</keyword>
<evidence type="ECO:0000256" key="3">
    <source>
        <dbReference type="ARBA" id="ARBA00022679"/>
    </source>
</evidence>
<evidence type="ECO:0000259" key="6">
    <source>
        <dbReference type="PROSITE" id="PS50237"/>
    </source>
</evidence>
<evidence type="ECO:0000313" key="8">
    <source>
        <dbReference type="Proteomes" id="UP000653454"/>
    </source>
</evidence>
<keyword evidence="3" id="KW-0808">Transferase</keyword>
<comment type="catalytic activity">
    <reaction evidence="1">
        <text>S-ubiquitinyl-[E2 ubiquitin-conjugating enzyme]-L-cysteine + [acceptor protein]-L-lysine = [E2 ubiquitin-conjugating enzyme]-L-cysteine + N(6)-ubiquitinyl-[acceptor protein]-L-lysine.</text>
        <dbReference type="EC" id="2.3.2.26"/>
    </reaction>
</comment>
<proteinExistence type="predicted"/>
<comment type="caution">
    <text evidence="5">Lacks conserved residue(s) required for the propagation of feature annotation.</text>
</comment>
<accession>A0A8S4D0G2</accession>
<dbReference type="Proteomes" id="UP000653454">
    <property type="component" value="Unassembled WGS sequence"/>
</dbReference>
<dbReference type="PANTHER" id="PTHR45700:SF8">
    <property type="entry name" value="HECT-TYPE E3 UBIQUITIN TRANSFERASE"/>
    <property type="match status" value="1"/>
</dbReference>
<dbReference type="GO" id="GO:0000209">
    <property type="term" value="P:protein polyubiquitination"/>
    <property type="evidence" value="ECO:0007669"/>
    <property type="project" value="InterPro"/>
</dbReference>
<dbReference type="EMBL" id="CAJHNJ030000002">
    <property type="protein sequence ID" value="CAG9090308.1"/>
    <property type="molecule type" value="Genomic_DNA"/>
</dbReference>
<name>A0A8S4D0G2_PLUXY</name>
<protein>
    <recommendedName>
        <fullName evidence="2">HECT-type E3 ubiquitin transferase</fullName>
        <ecNumber evidence="2">2.3.2.26</ecNumber>
    </recommendedName>
</protein>
<feature type="domain" description="HECT" evidence="6">
    <location>
        <begin position="186"/>
        <end position="238"/>
    </location>
</feature>
<organism evidence="7 8">
    <name type="scientific">Plutella xylostella</name>
    <name type="common">Diamondback moth</name>
    <name type="synonym">Plutella maculipennis</name>
    <dbReference type="NCBI Taxonomy" id="51655"/>
    <lineage>
        <taxon>Eukaryota</taxon>
        <taxon>Metazoa</taxon>
        <taxon>Ecdysozoa</taxon>
        <taxon>Arthropoda</taxon>
        <taxon>Hexapoda</taxon>
        <taxon>Insecta</taxon>
        <taxon>Pterygota</taxon>
        <taxon>Neoptera</taxon>
        <taxon>Endopterygota</taxon>
        <taxon>Lepidoptera</taxon>
        <taxon>Glossata</taxon>
        <taxon>Ditrysia</taxon>
        <taxon>Yponomeutoidea</taxon>
        <taxon>Plutellidae</taxon>
        <taxon>Plutella</taxon>
    </lineage>
</organism>
<gene>
    <name evidence="7" type="ORF">PLXY2_LOCUS766</name>
</gene>
<dbReference type="EC" id="2.3.2.26" evidence="2"/>
<reference evidence="7" key="1">
    <citation type="submission" date="2020-11" db="EMBL/GenBank/DDBJ databases">
        <authorList>
            <person name="Whiteford S."/>
        </authorList>
    </citation>
    <scope>NUCLEOTIDE SEQUENCE</scope>
</reference>
<dbReference type="SUPFAM" id="SSF56204">
    <property type="entry name" value="Hect, E3 ligase catalytic domain"/>
    <property type="match status" value="1"/>
</dbReference>
<dbReference type="AlphaFoldDB" id="A0A8S4D0G2"/>
<evidence type="ECO:0000256" key="1">
    <source>
        <dbReference type="ARBA" id="ARBA00000885"/>
    </source>
</evidence>
<dbReference type="GO" id="GO:0061630">
    <property type="term" value="F:ubiquitin protein ligase activity"/>
    <property type="evidence" value="ECO:0007669"/>
    <property type="project" value="UniProtKB-EC"/>
</dbReference>
<sequence>MCSSGVYVDVLGKHIVYYASIIGGVVEAGARELEVRLPPADPLGDALDSWLPRVGRGGAPPPDPLAVELSVDVLDARRPLVPFDEFYNEVLSDTVEMDKDFANYKTELSNGKKFSFLRYPFILTTASKSLGLYYENRIRMYSERRASLLQAAVGAAPPEPFLRLHVRRASLIADALVELEMVAMERPLDLKKQLVVEFVGEQGVDEGGVSKEFFQLAVDQLFHPDYGMFTCQPDTGTVCVPTTPDRQICRKPDTGQSVHITSDPGRNSDSLQLNLDLRAGARGARAGRAGDRYRHKLVHITPGPVVLPEIRSDKTFGRNAGLGKNAGPGIM</sequence>
<dbReference type="Gene3D" id="3.90.1750.10">
    <property type="entry name" value="Hect, E3 ligase catalytic domains"/>
    <property type="match status" value="1"/>
</dbReference>
<dbReference type="InterPro" id="IPR044611">
    <property type="entry name" value="E3A/B/C-like"/>
</dbReference>
<keyword evidence="4 5" id="KW-0833">Ubl conjugation pathway</keyword>
<dbReference type="InterPro" id="IPR000569">
    <property type="entry name" value="HECT_dom"/>
</dbReference>
<dbReference type="PROSITE" id="PS50237">
    <property type="entry name" value="HECT"/>
    <property type="match status" value="1"/>
</dbReference>
<evidence type="ECO:0000256" key="5">
    <source>
        <dbReference type="PROSITE-ProRule" id="PRU00104"/>
    </source>
</evidence>
<comment type="caution">
    <text evidence="7">The sequence shown here is derived from an EMBL/GenBank/DDBJ whole genome shotgun (WGS) entry which is preliminary data.</text>
</comment>
<evidence type="ECO:0000256" key="2">
    <source>
        <dbReference type="ARBA" id="ARBA00012485"/>
    </source>
</evidence>
<evidence type="ECO:0000256" key="4">
    <source>
        <dbReference type="ARBA" id="ARBA00022786"/>
    </source>
</evidence>
<evidence type="ECO:0000313" key="7">
    <source>
        <dbReference type="EMBL" id="CAG9090308.1"/>
    </source>
</evidence>